<dbReference type="EC" id="5.2.1.8" evidence="1"/>
<evidence type="ECO:0000313" key="7">
    <source>
        <dbReference type="Proteomes" id="UP000566663"/>
    </source>
</evidence>
<gene>
    <name evidence="6" type="ORF">HNQ67_000809</name>
</gene>
<reference evidence="6 7" key="1">
    <citation type="submission" date="2020-08" db="EMBL/GenBank/DDBJ databases">
        <title>Genomic Encyclopedia of Type Strains, Phase IV (KMG-IV): sequencing the most valuable type-strain genomes for metagenomic binning, comparative biology and taxonomic classification.</title>
        <authorList>
            <person name="Goeker M."/>
        </authorList>
    </citation>
    <scope>NUCLEOTIDE SEQUENCE [LARGE SCALE GENOMIC DNA]</scope>
    <source>
        <strain evidence="6 7">DSM 25335</strain>
    </source>
</reference>
<dbReference type="InterPro" id="IPR002130">
    <property type="entry name" value="Cyclophilin-type_PPIase_dom"/>
</dbReference>
<keyword evidence="7" id="KW-1185">Reference proteome</keyword>
<feature type="signal peptide" evidence="4">
    <location>
        <begin position="1"/>
        <end position="21"/>
    </location>
</feature>
<dbReference type="PROSITE" id="PS50072">
    <property type="entry name" value="CSA_PPIASE_2"/>
    <property type="match status" value="1"/>
</dbReference>
<evidence type="ECO:0000313" key="6">
    <source>
        <dbReference type="EMBL" id="MBB5291313.1"/>
    </source>
</evidence>
<evidence type="ECO:0000256" key="2">
    <source>
        <dbReference type="ARBA" id="ARBA00023110"/>
    </source>
</evidence>
<evidence type="ECO:0000256" key="4">
    <source>
        <dbReference type="SAM" id="SignalP"/>
    </source>
</evidence>
<proteinExistence type="predicted"/>
<keyword evidence="2" id="KW-0697">Rotamase</keyword>
<accession>A0A7W8MFL9</accession>
<protein>
    <recommendedName>
        <fullName evidence="1">peptidylprolyl isomerase</fullName>
        <ecNumber evidence="1">5.2.1.8</ecNumber>
    </recommendedName>
</protein>
<dbReference type="InterPro" id="IPR029000">
    <property type="entry name" value="Cyclophilin-like_dom_sf"/>
</dbReference>
<sequence length="297" mass="32180">MKSMCTAALLAVVLFAAPVLAQDVGGPPPPPAPTPQTTIAATEWRAVPAENLLVIDTTRGRILVELFPEVAPLHVERIKLLARRGFYDNTPWHRVIDWFMAQTGDPLGNGEGQSPYPDLTAEFTFRRDPAMPFAAVAEPTGARVGFFHSLPVQTQPDAAFAQTGDGKVHGWGLYCPGVAGMARDVGNDTANSQFFIMRQAYPALDKRYTIWGMTVDGLDVVRSLQVGDGENGMMSQAQPDRMTRVRIAADIPAAERPMVQMLATDSARFRALVDEARGARGADFSVCDVTLPVQVSN</sequence>
<evidence type="ECO:0000256" key="1">
    <source>
        <dbReference type="ARBA" id="ARBA00013194"/>
    </source>
</evidence>
<dbReference type="CDD" id="cd00317">
    <property type="entry name" value="cyclophilin"/>
    <property type="match status" value="1"/>
</dbReference>
<dbReference type="Gene3D" id="2.40.100.10">
    <property type="entry name" value="Cyclophilin-like"/>
    <property type="match status" value="1"/>
</dbReference>
<dbReference type="InterPro" id="IPR044666">
    <property type="entry name" value="Cyclophilin_A-like"/>
</dbReference>
<evidence type="ECO:0000259" key="5">
    <source>
        <dbReference type="PROSITE" id="PS50072"/>
    </source>
</evidence>
<dbReference type="GO" id="GO:0003755">
    <property type="term" value="F:peptidyl-prolyl cis-trans isomerase activity"/>
    <property type="evidence" value="ECO:0007669"/>
    <property type="project" value="UniProtKB-KW"/>
</dbReference>
<feature type="chain" id="PRO_5030880809" description="peptidylprolyl isomerase" evidence="4">
    <location>
        <begin position="22"/>
        <end position="297"/>
    </location>
</feature>
<dbReference type="RefSeq" id="WP_183252536.1">
    <property type="nucleotide sequence ID" value="NZ_BAAAFF010000004.1"/>
</dbReference>
<comment type="caution">
    <text evidence="6">The sequence shown here is derived from an EMBL/GenBank/DDBJ whole genome shotgun (WGS) entry which is preliminary data.</text>
</comment>
<evidence type="ECO:0000256" key="3">
    <source>
        <dbReference type="ARBA" id="ARBA00023235"/>
    </source>
</evidence>
<name>A0A7W8MFL9_9CAUL</name>
<dbReference type="EMBL" id="JACHFZ010000001">
    <property type="protein sequence ID" value="MBB5291313.1"/>
    <property type="molecule type" value="Genomic_DNA"/>
</dbReference>
<dbReference type="PANTHER" id="PTHR45625:SF4">
    <property type="entry name" value="PEPTIDYLPROLYL ISOMERASE DOMAIN AND WD REPEAT-CONTAINING PROTEIN 1"/>
    <property type="match status" value="1"/>
</dbReference>
<keyword evidence="4" id="KW-0732">Signal</keyword>
<dbReference type="Proteomes" id="UP000566663">
    <property type="component" value="Unassembled WGS sequence"/>
</dbReference>
<dbReference type="AlphaFoldDB" id="A0A7W8MFL9"/>
<dbReference type="PANTHER" id="PTHR45625">
    <property type="entry name" value="PEPTIDYL-PROLYL CIS-TRANS ISOMERASE-RELATED"/>
    <property type="match status" value="1"/>
</dbReference>
<dbReference type="Pfam" id="PF00160">
    <property type="entry name" value="Pro_isomerase"/>
    <property type="match status" value="1"/>
</dbReference>
<keyword evidence="3 6" id="KW-0413">Isomerase</keyword>
<dbReference type="SUPFAM" id="SSF50891">
    <property type="entry name" value="Cyclophilin-like"/>
    <property type="match status" value="1"/>
</dbReference>
<organism evidence="6 7">
    <name type="scientific">Brevundimonas basaltis</name>
    <dbReference type="NCBI Taxonomy" id="472166"/>
    <lineage>
        <taxon>Bacteria</taxon>
        <taxon>Pseudomonadati</taxon>
        <taxon>Pseudomonadota</taxon>
        <taxon>Alphaproteobacteria</taxon>
        <taxon>Caulobacterales</taxon>
        <taxon>Caulobacteraceae</taxon>
        <taxon>Brevundimonas</taxon>
    </lineage>
</organism>
<feature type="domain" description="PPIase cyclophilin-type" evidence="5">
    <location>
        <begin position="49"/>
        <end position="268"/>
    </location>
</feature>